<dbReference type="Gene3D" id="3.30.30.80">
    <property type="entry name" value="probable RNA-binding protein from clostridium symbiosum atcc 14940"/>
    <property type="match status" value="1"/>
</dbReference>
<dbReference type="InterPro" id="IPR032782">
    <property type="entry name" value="KhpB_N"/>
</dbReference>
<accession>A0A4U8SDU2</accession>
<dbReference type="Pfam" id="PF14804">
    <property type="entry name" value="Jag_N"/>
    <property type="match status" value="1"/>
</dbReference>
<sequence length="445" mass="49589">MKKFSANTLDAALIEATKYFNCSLTQIEYEIVQNPSGGFLGFLKKDAIIVATKKHNIDIVKEKTYTSAAPTIENTQEGLFEANAATSSHTQTETNINKPTLDIATTSMDSKGVSQVISKVDSSIDVSCENCAKPLNDKNLSGNICFENAEVINQTMITNQESISGEANNNSNSSHVNISTKSLGDKEESQDKTSMKYCEDKIAAKNLDTNLESDVINSKHVETFAQQDKAQSNSPALHKKSIDEKMQGDFDSTFYDQDSNIAWQDAVPSSMQQKKGIESICKEVQDELVELLSYLPLKLNKVHVEPYDDHTLFILIDGFDAALLIGQKGYRYKSLSYLLFNWIHTCYGYGVRLEIAQFLKNQEEIMKSYLEPIIENAKINGKAQTKPLDGVLTHIALKMLRDALPNKYVVFRENADGEKYISISEFVSNGNMRSSVHGFGNLPKY</sequence>
<dbReference type="OrthoDB" id="5329502at2"/>
<dbReference type="InterPro" id="IPR015946">
    <property type="entry name" value="KH_dom-like_a/b"/>
</dbReference>
<protein>
    <submittedName>
        <fullName evidence="3">Protein jag</fullName>
    </submittedName>
</protein>
<dbReference type="PANTHER" id="PTHR35800:SF1">
    <property type="entry name" value="RNA-BINDING PROTEIN KHPB"/>
    <property type="match status" value="1"/>
</dbReference>
<feature type="domain" description="RNA-binding protein KhpB N-terminal" evidence="2">
    <location>
        <begin position="3"/>
        <end position="54"/>
    </location>
</feature>
<dbReference type="PANTHER" id="PTHR35800">
    <property type="entry name" value="PROTEIN JAG"/>
    <property type="match status" value="1"/>
</dbReference>
<dbReference type="Pfam" id="PF18472">
    <property type="entry name" value="HP1451_C"/>
    <property type="match status" value="1"/>
</dbReference>
<dbReference type="Gene3D" id="3.30.300.20">
    <property type="match status" value="1"/>
</dbReference>
<reference evidence="3 4" key="1">
    <citation type="journal article" date="2014" name="Genome Announc.">
        <title>Draft genome sequences of eight enterohepatic helicobacter species isolated from both laboratory and wild rodents.</title>
        <authorList>
            <person name="Sheh A."/>
            <person name="Shen Z."/>
            <person name="Fox J.G."/>
        </authorList>
    </citation>
    <scope>NUCLEOTIDE SEQUENCE [LARGE SCALE GENOMIC DNA]</scope>
    <source>
        <strain evidence="3 4">ATCC 700114</strain>
    </source>
</reference>
<feature type="region of interest" description="Disordered" evidence="1">
    <location>
        <begin position="164"/>
        <end position="191"/>
    </location>
</feature>
<dbReference type="EMBL" id="JRPL02000003">
    <property type="protein sequence ID" value="TLD84330.1"/>
    <property type="molecule type" value="Genomic_DNA"/>
</dbReference>
<evidence type="ECO:0000313" key="4">
    <source>
        <dbReference type="Proteomes" id="UP000029878"/>
    </source>
</evidence>
<evidence type="ECO:0000256" key="1">
    <source>
        <dbReference type="SAM" id="MobiDB-lite"/>
    </source>
</evidence>
<dbReference type="Proteomes" id="UP000029878">
    <property type="component" value="Unassembled WGS sequence"/>
</dbReference>
<proteinExistence type="predicted"/>
<dbReference type="SMART" id="SM01245">
    <property type="entry name" value="Jag_N"/>
    <property type="match status" value="1"/>
</dbReference>
<evidence type="ECO:0000313" key="3">
    <source>
        <dbReference type="EMBL" id="TLD84330.1"/>
    </source>
</evidence>
<dbReference type="Gene3D" id="3.30.1370.180">
    <property type="match status" value="1"/>
</dbReference>
<comment type="caution">
    <text evidence="3">The sequence shown here is derived from an EMBL/GenBank/DDBJ whole genome shotgun (WGS) entry which is preliminary data.</text>
</comment>
<gene>
    <name evidence="3" type="ORF">LS81_002380</name>
</gene>
<dbReference type="AlphaFoldDB" id="A0A4U8SDU2"/>
<name>A0A4U8SDU2_9HELI</name>
<dbReference type="InterPro" id="IPR040977">
    <property type="entry name" value="HP1451_C"/>
</dbReference>
<dbReference type="RefSeq" id="WP_034344657.1">
    <property type="nucleotide sequence ID" value="NZ_FZNG01000007.1"/>
</dbReference>
<dbReference type="InterPro" id="IPR038247">
    <property type="entry name" value="Jag_N_dom_sf"/>
</dbReference>
<dbReference type="InterPro" id="IPR039247">
    <property type="entry name" value="KhpB"/>
</dbReference>
<dbReference type="GO" id="GO:0003723">
    <property type="term" value="F:RNA binding"/>
    <property type="evidence" value="ECO:0007669"/>
    <property type="project" value="InterPro"/>
</dbReference>
<organism evidence="3 4">
    <name type="scientific">Helicobacter trogontum</name>
    <dbReference type="NCBI Taxonomy" id="50960"/>
    <lineage>
        <taxon>Bacteria</taxon>
        <taxon>Pseudomonadati</taxon>
        <taxon>Campylobacterota</taxon>
        <taxon>Epsilonproteobacteria</taxon>
        <taxon>Campylobacterales</taxon>
        <taxon>Helicobacteraceae</taxon>
        <taxon>Helicobacter</taxon>
    </lineage>
</organism>
<evidence type="ECO:0000259" key="2">
    <source>
        <dbReference type="SMART" id="SM01245"/>
    </source>
</evidence>